<dbReference type="Proteomes" id="UP000645257">
    <property type="component" value="Unassembled WGS sequence"/>
</dbReference>
<name>A0A918NZQ4_9NEIS</name>
<evidence type="ECO:0000313" key="2">
    <source>
        <dbReference type="Proteomes" id="UP000645257"/>
    </source>
</evidence>
<dbReference type="EMBL" id="BMYX01000003">
    <property type="protein sequence ID" value="GGY07678.1"/>
    <property type="molecule type" value="Genomic_DNA"/>
</dbReference>
<dbReference type="AlphaFoldDB" id="A0A918NZQ4"/>
<protein>
    <submittedName>
        <fullName evidence="1">Uncharacterized protein</fullName>
    </submittedName>
</protein>
<proteinExistence type="predicted"/>
<reference evidence="1" key="1">
    <citation type="journal article" date="2014" name="Int. J. Syst. Evol. Microbiol.">
        <title>Complete genome sequence of Corynebacterium casei LMG S-19264T (=DSM 44701T), isolated from a smear-ripened cheese.</title>
        <authorList>
            <consortium name="US DOE Joint Genome Institute (JGI-PGF)"/>
            <person name="Walter F."/>
            <person name="Albersmeier A."/>
            <person name="Kalinowski J."/>
            <person name="Ruckert C."/>
        </authorList>
    </citation>
    <scope>NUCLEOTIDE SEQUENCE</scope>
    <source>
        <strain evidence="1">KCTC 32182</strain>
    </source>
</reference>
<keyword evidence="2" id="KW-1185">Reference proteome</keyword>
<organism evidence="1 2">
    <name type="scientific">Paludibacterium paludis</name>
    <dbReference type="NCBI Taxonomy" id="1225769"/>
    <lineage>
        <taxon>Bacteria</taxon>
        <taxon>Pseudomonadati</taxon>
        <taxon>Pseudomonadota</taxon>
        <taxon>Betaproteobacteria</taxon>
        <taxon>Neisseriales</taxon>
        <taxon>Chromobacteriaceae</taxon>
        <taxon>Paludibacterium</taxon>
    </lineage>
</organism>
<gene>
    <name evidence="1" type="ORF">GCM10011289_07700</name>
</gene>
<accession>A0A918NZQ4</accession>
<evidence type="ECO:0000313" key="1">
    <source>
        <dbReference type="EMBL" id="GGY07678.1"/>
    </source>
</evidence>
<comment type="caution">
    <text evidence="1">The sequence shown here is derived from an EMBL/GenBank/DDBJ whole genome shotgun (WGS) entry which is preliminary data.</text>
</comment>
<sequence>MRLALSQTVLGAMPGVNVHALFVRAIDMAALRRFRVEPPQLECDAGPVQRTCRAARRSAKKSRTGQTQPAAPAGLDLYQAAALFGLTPFAMRGSSTARDSLILKMAGEDDTDGPLWDFPAGARAGELRWEAITHREVTAMSWGGDTGEAELGAHCHLALVGERLGGEDASAAAALDFLRIALAPHCRSIERCVLDAGHPVRVFAD</sequence>
<reference evidence="1" key="2">
    <citation type="submission" date="2020-09" db="EMBL/GenBank/DDBJ databases">
        <authorList>
            <person name="Sun Q."/>
            <person name="Kim S."/>
        </authorList>
    </citation>
    <scope>NUCLEOTIDE SEQUENCE</scope>
    <source>
        <strain evidence="1">KCTC 32182</strain>
    </source>
</reference>
<dbReference type="RefSeq" id="WP_189531407.1">
    <property type="nucleotide sequence ID" value="NZ_BMYX01000003.1"/>
</dbReference>